<dbReference type="CDD" id="cd00009">
    <property type="entry name" value="AAA"/>
    <property type="match status" value="1"/>
</dbReference>
<dbReference type="Proteomes" id="UP000051927">
    <property type="component" value="Unassembled WGS sequence"/>
</dbReference>
<feature type="compositionally biased region" description="Pro residues" evidence="12">
    <location>
        <begin position="640"/>
        <end position="664"/>
    </location>
</feature>
<organism evidence="14 15">
    <name type="scientific">Lancefieldella rimae</name>
    <dbReference type="NCBI Taxonomy" id="1383"/>
    <lineage>
        <taxon>Bacteria</taxon>
        <taxon>Bacillati</taxon>
        <taxon>Actinomycetota</taxon>
        <taxon>Coriobacteriia</taxon>
        <taxon>Coriobacteriales</taxon>
        <taxon>Atopobiaceae</taxon>
        <taxon>Lancefieldella</taxon>
    </lineage>
</organism>
<keyword evidence="8 11" id="KW-0067">ATP-binding</keyword>
<feature type="region of interest" description="Disordered" evidence="12">
    <location>
        <begin position="451"/>
        <end position="491"/>
    </location>
</feature>
<dbReference type="CDD" id="cd18137">
    <property type="entry name" value="HLD_clamp_pol_III_gamma_tau"/>
    <property type="match status" value="1"/>
</dbReference>
<accession>A0ABR5Q127</accession>
<evidence type="ECO:0000256" key="5">
    <source>
        <dbReference type="ARBA" id="ARBA00022723"/>
    </source>
</evidence>
<dbReference type="PRINTS" id="PR00300">
    <property type="entry name" value="CLPPROTEASEA"/>
</dbReference>
<dbReference type="InterPro" id="IPR008921">
    <property type="entry name" value="DNA_pol3_clamp-load_cplx_C"/>
</dbReference>
<keyword evidence="5" id="KW-0479">Metal-binding</keyword>
<keyword evidence="9 11" id="KW-0239">DNA-directed DNA polymerase</keyword>
<dbReference type="InterPro" id="IPR003593">
    <property type="entry name" value="AAA+_ATPase"/>
</dbReference>
<feature type="compositionally biased region" description="Low complexity" evidence="12">
    <location>
        <begin position="603"/>
        <end position="621"/>
    </location>
</feature>
<dbReference type="SUPFAM" id="SSF48019">
    <property type="entry name" value="post-AAA+ oligomerization domain-like"/>
    <property type="match status" value="1"/>
</dbReference>
<evidence type="ECO:0000256" key="8">
    <source>
        <dbReference type="ARBA" id="ARBA00022840"/>
    </source>
</evidence>
<dbReference type="Pfam" id="PF13177">
    <property type="entry name" value="DNA_pol3_delta2"/>
    <property type="match status" value="1"/>
</dbReference>
<keyword evidence="15" id="KW-1185">Reference proteome</keyword>
<dbReference type="Gene3D" id="1.20.272.10">
    <property type="match status" value="1"/>
</dbReference>
<feature type="compositionally biased region" description="Pro residues" evidence="12">
    <location>
        <begin position="452"/>
        <end position="466"/>
    </location>
</feature>
<evidence type="ECO:0000259" key="13">
    <source>
        <dbReference type="SMART" id="SM00382"/>
    </source>
</evidence>
<dbReference type="SUPFAM" id="SSF52540">
    <property type="entry name" value="P-loop containing nucleoside triphosphate hydrolases"/>
    <property type="match status" value="1"/>
</dbReference>
<dbReference type="PANTHER" id="PTHR11669">
    <property type="entry name" value="REPLICATION FACTOR C / DNA POLYMERASE III GAMMA-TAU SUBUNIT"/>
    <property type="match status" value="1"/>
</dbReference>
<proteinExistence type="inferred from homology"/>
<sequence length="733" mass="78607">MRSLECVGGRMESLYTKYRPQTFEQVVGQKHVVGTLKRAVLEGKVSHAYLFCGPRGTGKTTMARLLAKALLCRKAPGQLPDGTCEECQLIAAGNHPDVVEIDAASNTGVDNVREEIISRANYAPVRGKGKVYIIDEVHMLTTAAFNALLKTLEEPPAHVTFILCTTDPQKVLGTVLSRVQRFDFHAIGNEEMLSHLQQVCEAESFQYDARALELIVRHARGGMRDALTSLEQLSVFGDGVVSLAIAQDFLGEASGSLLAHVSTAIAKRDVSTLFEQVNTLVDEGRDVLQFTRELAAHIRNAYVMAAVGPDTSALTITDDERTQLAQEVREYRSADRLARALTILGDASNQMRTASNQRLVLEIAFTRLARPTSDLTLESLAERIADLEYQLADGVSRSTSDVDTSSVTEVTKPPVETAPTPVVEVSAQMTSAPVVEVPVQPMPTLVVEMPAQPAPLTPPVSEPTPEVPSQAETSSHDASARTPGNADEATLTRRWKQIVKQYREKAPAHGSLLMNSTLASDDGSNLLVLLPKGSEFASAMLGREEIKKELLTFIEPVLGMRTVTYGESSLQNKAIADAERALKPQEPPRIRKRDAQPQGSTEPAVSAAPAPVATPATVPAPVSGPVPASMPTPVSTSAPIPTPAPTPTPTPAPDMVPTPTPEPIPESEQTPKTRQAPKAAPGSPEDVAVQSALPKELASVAAMLEDVFGPALSVSFESKKDQSKDQPVENKES</sequence>
<evidence type="ECO:0000256" key="12">
    <source>
        <dbReference type="SAM" id="MobiDB-lite"/>
    </source>
</evidence>
<evidence type="ECO:0000256" key="7">
    <source>
        <dbReference type="ARBA" id="ARBA00022833"/>
    </source>
</evidence>
<dbReference type="Pfam" id="PF12169">
    <property type="entry name" value="DNA_pol3_gamma3"/>
    <property type="match status" value="1"/>
</dbReference>
<name>A0ABR5Q127_9ACTN</name>
<evidence type="ECO:0000256" key="9">
    <source>
        <dbReference type="ARBA" id="ARBA00022932"/>
    </source>
</evidence>
<keyword evidence="3 11" id="KW-0548">Nucleotidyltransferase</keyword>
<protein>
    <recommendedName>
        <fullName evidence="11">DNA polymerase III subunit gamma/tau</fullName>
        <ecNumber evidence="11">2.7.7.7</ecNumber>
    </recommendedName>
</protein>
<dbReference type="SMART" id="SM00382">
    <property type="entry name" value="AAA"/>
    <property type="match status" value="1"/>
</dbReference>
<keyword evidence="2 11" id="KW-0808">Transferase</keyword>
<evidence type="ECO:0000256" key="2">
    <source>
        <dbReference type="ARBA" id="ARBA00022679"/>
    </source>
</evidence>
<dbReference type="InterPro" id="IPR001270">
    <property type="entry name" value="ClpA/B"/>
</dbReference>
<dbReference type="InterPro" id="IPR045085">
    <property type="entry name" value="HLD_clamp_pol_III_gamma_tau"/>
</dbReference>
<dbReference type="NCBIfam" id="NF004046">
    <property type="entry name" value="PRK05563.1"/>
    <property type="match status" value="1"/>
</dbReference>
<evidence type="ECO:0000313" key="14">
    <source>
        <dbReference type="EMBL" id="KRO02406.1"/>
    </source>
</evidence>
<dbReference type="InterPro" id="IPR050238">
    <property type="entry name" value="DNA_Rep/Repair_Clamp_Loader"/>
</dbReference>
<evidence type="ECO:0000256" key="6">
    <source>
        <dbReference type="ARBA" id="ARBA00022741"/>
    </source>
</evidence>
<dbReference type="InterPro" id="IPR027417">
    <property type="entry name" value="P-loop_NTPase"/>
</dbReference>
<comment type="function">
    <text evidence="11">DNA polymerase III is a complex, multichain enzyme responsible for most of the replicative synthesis in bacteria. This DNA polymerase also exhibits 3' to 5' exonuclease activity.</text>
</comment>
<dbReference type="EC" id="2.7.7.7" evidence="11"/>
<feature type="region of interest" description="Disordered" evidence="12">
    <location>
        <begin position="713"/>
        <end position="733"/>
    </location>
</feature>
<comment type="caution">
    <text evidence="14">The sequence shown here is derived from an EMBL/GenBank/DDBJ whole genome shotgun (WGS) entry which is preliminary data.</text>
</comment>
<evidence type="ECO:0000313" key="15">
    <source>
        <dbReference type="Proteomes" id="UP000051927"/>
    </source>
</evidence>
<gene>
    <name evidence="11" type="primary">dnaX</name>
    <name evidence="14" type="ORF">IV60_GL000843</name>
</gene>
<evidence type="ECO:0000256" key="3">
    <source>
        <dbReference type="ARBA" id="ARBA00022695"/>
    </source>
</evidence>
<evidence type="ECO:0000256" key="4">
    <source>
        <dbReference type="ARBA" id="ARBA00022705"/>
    </source>
</evidence>
<keyword evidence="7" id="KW-0862">Zinc</keyword>
<dbReference type="EMBL" id="JQCP01000002">
    <property type="protein sequence ID" value="KRO02406.1"/>
    <property type="molecule type" value="Genomic_DNA"/>
</dbReference>
<comment type="catalytic activity">
    <reaction evidence="10 11">
        <text>DNA(n) + a 2'-deoxyribonucleoside 5'-triphosphate = DNA(n+1) + diphosphate</text>
        <dbReference type="Rhea" id="RHEA:22508"/>
        <dbReference type="Rhea" id="RHEA-COMP:17339"/>
        <dbReference type="Rhea" id="RHEA-COMP:17340"/>
        <dbReference type="ChEBI" id="CHEBI:33019"/>
        <dbReference type="ChEBI" id="CHEBI:61560"/>
        <dbReference type="ChEBI" id="CHEBI:173112"/>
        <dbReference type="EC" id="2.7.7.7"/>
    </reaction>
</comment>
<comment type="subunit">
    <text evidence="11">DNA polymerase III contains a core (composed of alpha, epsilon and theta chains) that associates with a tau subunit. This core dimerizes to form the POLIII' complex. PolIII' associates with the gamma complex (composed of gamma, delta, delta', psi and chi chains) and with the beta chain to form the complete DNA polymerase III complex.</text>
</comment>
<evidence type="ECO:0000256" key="11">
    <source>
        <dbReference type="RuleBase" id="RU364063"/>
    </source>
</evidence>
<feature type="region of interest" description="Disordered" evidence="12">
    <location>
        <begin position="579"/>
        <end position="691"/>
    </location>
</feature>
<evidence type="ECO:0000256" key="10">
    <source>
        <dbReference type="ARBA" id="ARBA00049244"/>
    </source>
</evidence>
<evidence type="ECO:0000256" key="1">
    <source>
        <dbReference type="ARBA" id="ARBA00006360"/>
    </source>
</evidence>
<reference evidence="14 15" key="1">
    <citation type="journal article" date="2015" name="Genome Announc.">
        <title>Expanding the biotechnology potential of lactobacilli through comparative genomics of 213 strains and associated genera.</title>
        <authorList>
            <person name="Sun Z."/>
            <person name="Harris H.M."/>
            <person name="McCann A."/>
            <person name="Guo C."/>
            <person name="Argimon S."/>
            <person name="Zhang W."/>
            <person name="Yang X."/>
            <person name="Jeffery I.B."/>
            <person name="Cooney J.C."/>
            <person name="Kagawa T.F."/>
            <person name="Liu W."/>
            <person name="Song Y."/>
            <person name="Salvetti E."/>
            <person name="Wrobel A."/>
            <person name="Rasinkangas P."/>
            <person name="Parkhill J."/>
            <person name="Rea M.C."/>
            <person name="O'Sullivan O."/>
            <person name="Ritari J."/>
            <person name="Douillard F.P."/>
            <person name="Paul Ross R."/>
            <person name="Yang R."/>
            <person name="Briner A.E."/>
            <person name="Felis G.E."/>
            <person name="de Vos W.M."/>
            <person name="Barrangou R."/>
            <person name="Klaenhammer T.R."/>
            <person name="Caufield P.W."/>
            <person name="Cui Y."/>
            <person name="Zhang H."/>
            <person name="O'Toole P.W."/>
        </authorList>
    </citation>
    <scope>NUCLEOTIDE SEQUENCE [LARGE SCALE GENOMIC DNA]</scope>
    <source>
        <strain evidence="14 15">DSM 7090</strain>
    </source>
</reference>
<keyword evidence="6 11" id="KW-0547">Nucleotide-binding</keyword>
<dbReference type="InterPro" id="IPR012763">
    <property type="entry name" value="DNA_pol_III_sug/sutau_N"/>
</dbReference>
<feature type="domain" description="AAA+ ATPase" evidence="13">
    <location>
        <begin position="45"/>
        <end position="191"/>
    </location>
</feature>
<comment type="similarity">
    <text evidence="1 11">Belongs to the DnaX/STICHEL family.</text>
</comment>
<dbReference type="InterPro" id="IPR022754">
    <property type="entry name" value="DNA_pol_III_gamma-3"/>
</dbReference>
<feature type="compositionally biased region" description="Basic and acidic residues" evidence="12">
    <location>
        <begin position="579"/>
        <end position="595"/>
    </location>
</feature>
<dbReference type="Gene3D" id="3.40.50.300">
    <property type="entry name" value="P-loop containing nucleotide triphosphate hydrolases"/>
    <property type="match status" value="1"/>
</dbReference>
<dbReference type="PANTHER" id="PTHR11669:SF0">
    <property type="entry name" value="PROTEIN STICHEL-LIKE 2"/>
    <property type="match status" value="1"/>
</dbReference>
<keyword evidence="4 11" id="KW-0235">DNA replication</keyword>
<dbReference type="Gene3D" id="1.10.8.60">
    <property type="match status" value="1"/>
</dbReference>
<dbReference type="Pfam" id="PF22608">
    <property type="entry name" value="DNAX_ATPase_lid"/>
    <property type="match status" value="1"/>
</dbReference>
<dbReference type="NCBIfam" id="TIGR02397">
    <property type="entry name" value="dnaX_nterm"/>
    <property type="match status" value="1"/>
</dbReference>
<feature type="compositionally biased region" description="Basic and acidic residues" evidence="12">
    <location>
        <begin position="717"/>
        <end position="733"/>
    </location>
</feature>